<evidence type="ECO:0000313" key="4">
    <source>
        <dbReference type="Proteomes" id="UP001595536"/>
    </source>
</evidence>
<dbReference type="InterPro" id="IPR011050">
    <property type="entry name" value="Pectin_lyase_fold/virulence"/>
</dbReference>
<sequence length="1155" mass="111173">MSDKTMLSGVSVDPAGPGQATGRAGPRRTHGGARPVVALLPACTLAAAVAAAPAPAAAAWTPWRQTRVEDPADFPRRLNEIVTGGKGGAALRYTGPFDDIHIADSVIAAPGTNASLLIKLKQGRLFLDQSTLVLGKNATFHLGSARKHDGAELSVGGHDVQGVLTLDGGALGVRRSENHANTLWIGRGAGSQGALNILGGALTLGNGDDPAGGTARLAAGHDGGQADVVMDGGVIRLPAQGGSVILGDGGSAVLTMKNGALIDGAAGAAHVLLGGRNGGRAVANIDSSAVTIAGPAAGPNRGAFLIGHAGGSGEVSQNGDRSRVDVSGLDAIRIGDGPGATGVYNLNGGSLIIGRPDSPDTLHVGSGADPAGGPTTARLNVNGGVAQVYGDLAVGAGASGRLADAAVTINGGAVRVGGVVRFGQGAGRLDLNGGQLELAGGDAIAGDGALTLAGGAIRACGPLSVAHPAVVTGSGGVINSNGHPVTWSGALSGDGPLVKTGDGTLTLAGTNDHAGGIAVRGGVVELARADAAGAGPVSIDGGLLVTPAAGTRLGPLVLTIRNGTIDLAGADQTLAAGGYGPGGVSFVNSGAHPVTLTLESAVTWAGRTVIGAGIRIGTTAPGQLSERSTLELDKRSQLTVIHDQTAGGLEGDGTVTLARGAVLTVGANHARAMFDGAIDGEGALRKTGDGVLELAAPARHVGGVEVAGGVVAVAHPEATGPGPVTLDGGVLRLAVAGARPGRIIAARGGAIDLAGQDLTLSAGGEGDAPGGEVSFINSAGAPATLTLDSAIVWRADTRVGPGVTLATTAPGQLPEQATLSLHAEGRLVASDDQVIGGLAGAGAARLDGGAMLAVGANGADTTYAGVISGDGGLLKTGAGRLTLAAPQAYGGPTVIGSGVLALADGGALAESSRLLVDGGALDLGGRTQKSAEVELRGGRISNGVLEAGALALAGGVIEARLAGAGALVKTGPDTALLAGDNSAFTGAVNVTAGALEGPVAAFGAGGRLAVAAGAGVVFREADRAVWTGEIAGAGRLAVTGGGEVEIAGDSGAFSGVAEVTGATLRVNGALPQALVEVRPDGRVAGEGVVGALAVAGVAAPGNSPGVLRVNGDVRFMRGSVFEVEVTPDGASGGIVAGGVATIEGGAVVVRAGQGN</sequence>
<evidence type="ECO:0000313" key="3">
    <source>
        <dbReference type="EMBL" id="MFC3264783.1"/>
    </source>
</evidence>
<feature type="region of interest" description="Disordered" evidence="2">
    <location>
        <begin position="1"/>
        <end position="31"/>
    </location>
</feature>
<gene>
    <name evidence="3" type="ORF">ACFOEX_00220</name>
</gene>
<name>A0ABV7LAT0_9HYPH</name>
<dbReference type="RefSeq" id="WP_376828763.1">
    <property type="nucleotide sequence ID" value="NZ_JBHLWR010000004.1"/>
</dbReference>
<organism evidence="3 4">
    <name type="scientific">Camelimonas abortus</name>
    <dbReference type="NCBI Taxonomy" id="1017184"/>
    <lineage>
        <taxon>Bacteria</taxon>
        <taxon>Pseudomonadati</taxon>
        <taxon>Pseudomonadota</taxon>
        <taxon>Alphaproteobacteria</taxon>
        <taxon>Hyphomicrobiales</taxon>
        <taxon>Chelatococcaceae</taxon>
        <taxon>Camelimonas</taxon>
    </lineage>
</organism>
<dbReference type="Gene3D" id="2.160.20.20">
    <property type="match status" value="1"/>
</dbReference>
<proteinExistence type="predicted"/>
<comment type="caution">
    <text evidence="3">The sequence shown here is derived from an EMBL/GenBank/DDBJ whole genome shotgun (WGS) entry which is preliminary data.</text>
</comment>
<dbReference type="SUPFAM" id="SSF51126">
    <property type="entry name" value="Pectin lyase-like"/>
    <property type="match status" value="3"/>
</dbReference>
<dbReference type="NCBIfam" id="TIGR02601">
    <property type="entry name" value="autotrns_rpt"/>
    <property type="match status" value="3"/>
</dbReference>
<accession>A0ABV7LAT0</accession>
<dbReference type="InterPro" id="IPR012332">
    <property type="entry name" value="Autotransporter_pectin_lyase_C"/>
</dbReference>
<dbReference type="Pfam" id="PF12951">
    <property type="entry name" value="PATR"/>
    <property type="match status" value="4"/>
</dbReference>
<evidence type="ECO:0000256" key="2">
    <source>
        <dbReference type="SAM" id="MobiDB-lite"/>
    </source>
</evidence>
<keyword evidence="4" id="KW-1185">Reference proteome</keyword>
<reference evidence="4" key="1">
    <citation type="journal article" date="2019" name="Int. J. Syst. Evol. Microbiol.">
        <title>The Global Catalogue of Microorganisms (GCM) 10K type strain sequencing project: providing services to taxonomists for standard genome sequencing and annotation.</title>
        <authorList>
            <consortium name="The Broad Institute Genomics Platform"/>
            <consortium name="The Broad Institute Genome Sequencing Center for Infectious Disease"/>
            <person name="Wu L."/>
            <person name="Ma J."/>
        </authorList>
    </citation>
    <scope>NUCLEOTIDE SEQUENCE [LARGE SCALE GENOMIC DNA]</scope>
    <source>
        <strain evidence="4">CCM 7941</strain>
    </source>
</reference>
<keyword evidence="1" id="KW-0732">Signal</keyword>
<evidence type="ECO:0000256" key="1">
    <source>
        <dbReference type="ARBA" id="ARBA00022729"/>
    </source>
</evidence>
<protein>
    <submittedName>
        <fullName evidence="3">Autotransporter-associated beta strand repeat-containing protein</fullName>
    </submittedName>
</protein>
<dbReference type="Proteomes" id="UP001595536">
    <property type="component" value="Unassembled WGS sequence"/>
</dbReference>
<dbReference type="InterPro" id="IPR013425">
    <property type="entry name" value="Autotrns_rpt"/>
</dbReference>
<dbReference type="EMBL" id="JBHRUV010000002">
    <property type="protein sequence ID" value="MFC3264783.1"/>
    <property type="molecule type" value="Genomic_DNA"/>
</dbReference>